<name>A0AC35U0P9_9BILA</name>
<proteinExistence type="predicted"/>
<dbReference type="Proteomes" id="UP000095286">
    <property type="component" value="Unplaced"/>
</dbReference>
<evidence type="ECO:0000313" key="1">
    <source>
        <dbReference type="Proteomes" id="UP000095286"/>
    </source>
</evidence>
<reference evidence="2" key="1">
    <citation type="submission" date="2016-11" db="UniProtKB">
        <authorList>
            <consortium name="WormBaseParasite"/>
        </authorList>
    </citation>
    <scope>IDENTIFICATION</scope>
    <source>
        <strain evidence="2">KR3021</strain>
    </source>
</reference>
<accession>A0AC35U0P9</accession>
<sequence length="214" mass="24701">MYVMDKVPSAASFAISVGKEGELGSGGSIYSYPEDKLIGKIAFERNDKRSGFNEQEKESPLVGRKKVVVYCNKCRQTQKLEQAIARRVLKELEGWLVTHEEVLSRWEEEHEGYTRTPLDNDILDHAGEHHFFGVVKAGHADVVYQRERHNFLYHSWKELESVEVNEFYEPGVAAYTPRYNGSMERFRESREARFEWIASCLGEAIEKAESQKMC</sequence>
<organism evidence="1 2">
    <name type="scientific">Rhabditophanes sp. KR3021</name>
    <dbReference type="NCBI Taxonomy" id="114890"/>
    <lineage>
        <taxon>Eukaryota</taxon>
        <taxon>Metazoa</taxon>
        <taxon>Ecdysozoa</taxon>
        <taxon>Nematoda</taxon>
        <taxon>Chromadorea</taxon>
        <taxon>Rhabditida</taxon>
        <taxon>Tylenchina</taxon>
        <taxon>Panagrolaimomorpha</taxon>
        <taxon>Strongyloidoidea</taxon>
        <taxon>Alloionematidae</taxon>
        <taxon>Rhabditophanes</taxon>
    </lineage>
</organism>
<evidence type="ECO:0000313" key="2">
    <source>
        <dbReference type="WBParaSite" id="RSKR_0000670900.1"/>
    </source>
</evidence>
<dbReference type="WBParaSite" id="RSKR_0000670900.1">
    <property type="protein sequence ID" value="RSKR_0000670900.1"/>
    <property type="gene ID" value="RSKR_0000670900"/>
</dbReference>
<protein>
    <submittedName>
        <fullName evidence="2">Cauli_VI domain-containing protein</fullName>
    </submittedName>
</protein>